<protein>
    <submittedName>
        <fullName evidence="2">Uncharacterized protein</fullName>
    </submittedName>
</protein>
<reference evidence="2" key="1">
    <citation type="submission" date="2022-11" db="EMBL/GenBank/DDBJ databases">
        <authorList>
            <person name="Petersen C."/>
        </authorList>
    </citation>
    <scope>NUCLEOTIDE SEQUENCE</scope>
    <source>
        <strain evidence="2">IBT 29864</strain>
    </source>
</reference>
<name>A0A9W9RSQ6_9EURO</name>
<evidence type="ECO:0000256" key="1">
    <source>
        <dbReference type="SAM" id="MobiDB-lite"/>
    </source>
</evidence>
<reference evidence="2" key="2">
    <citation type="journal article" date="2023" name="IMA Fungus">
        <title>Comparative genomic study of the Penicillium genus elucidates a diverse pangenome and 15 lateral gene transfer events.</title>
        <authorList>
            <person name="Petersen C."/>
            <person name="Sorensen T."/>
            <person name="Nielsen M.R."/>
            <person name="Sondergaard T.E."/>
            <person name="Sorensen J.L."/>
            <person name="Fitzpatrick D.A."/>
            <person name="Frisvad J.C."/>
            <person name="Nielsen K.L."/>
        </authorList>
    </citation>
    <scope>NUCLEOTIDE SEQUENCE</scope>
    <source>
        <strain evidence="2">IBT 29864</strain>
    </source>
</reference>
<keyword evidence="3" id="KW-1185">Reference proteome</keyword>
<dbReference type="Proteomes" id="UP001147782">
    <property type="component" value="Unassembled WGS sequence"/>
</dbReference>
<proteinExistence type="predicted"/>
<gene>
    <name evidence="2" type="ORF">N7496_010037</name>
</gene>
<dbReference type="OrthoDB" id="4360110at2759"/>
<evidence type="ECO:0000313" key="3">
    <source>
        <dbReference type="Proteomes" id="UP001147782"/>
    </source>
</evidence>
<feature type="region of interest" description="Disordered" evidence="1">
    <location>
        <begin position="26"/>
        <end position="55"/>
    </location>
</feature>
<feature type="compositionally biased region" description="Basic and acidic residues" evidence="1">
    <location>
        <begin position="45"/>
        <end position="55"/>
    </location>
</feature>
<comment type="caution">
    <text evidence="2">The sequence shown here is derived from an EMBL/GenBank/DDBJ whole genome shotgun (WGS) entry which is preliminary data.</text>
</comment>
<organism evidence="2 3">
    <name type="scientific">Penicillium cataractarum</name>
    <dbReference type="NCBI Taxonomy" id="2100454"/>
    <lineage>
        <taxon>Eukaryota</taxon>
        <taxon>Fungi</taxon>
        <taxon>Dikarya</taxon>
        <taxon>Ascomycota</taxon>
        <taxon>Pezizomycotina</taxon>
        <taxon>Eurotiomycetes</taxon>
        <taxon>Eurotiomycetidae</taxon>
        <taxon>Eurotiales</taxon>
        <taxon>Aspergillaceae</taxon>
        <taxon>Penicillium</taxon>
    </lineage>
</organism>
<evidence type="ECO:0000313" key="2">
    <source>
        <dbReference type="EMBL" id="KAJ5364324.1"/>
    </source>
</evidence>
<dbReference type="EMBL" id="JAPZBS010000008">
    <property type="protein sequence ID" value="KAJ5364324.1"/>
    <property type="molecule type" value="Genomic_DNA"/>
</dbReference>
<sequence>MFYHDIDAGTLPAYCAWVETWNTTKPNGQPPPYSCTEKSPVPKVKAPDRRPARDGDLDDFIHHHLYPTTERIRLCADAKHFYVVSSGASLVDPGILWAIADSGNDILIGDYSEAADDKTLDTLQKVGAASMAFLKTCVYAGLLSDWHFHNLVAATVQYRILSYWRDHSMSRRPSGVYGSRMTGLGVHRHIDLGLPVGIVGASLATGETIDEDEFMQLMETCTLINDLLDFRGDTMRKQ</sequence>
<accession>A0A9W9RSQ6</accession>
<dbReference type="RefSeq" id="XP_056551950.1">
    <property type="nucleotide sequence ID" value="XM_056702950.1"/>
</dbReference>
<dbReference type="AlphaFoldDB" id="A0A9W9RSQ6"/>
<dbReference type="GeneID" id="81442129"/>